<feature type="domain" description="AB hydrolase-1" evidence="1">
    <location>
        <begin position="143"/>
        <end position="338"/>
    </location>
</feature>
<reference evidence="2 3" key="1">
    <citation type="journal article" date="2016" name="Proc. Natl. Acad. Sci. U.S.A.">
        <title>Comparative genomics of biotechnologically important yeasts.</title>
        <authorList>
            <person name="Riley R."/>
            <person name="Haridas S."/>
            <person name="Wolfe K.H."/>
            <person name="Lopes M.R."/>
            <person name="Hittinger C.T."/>
            <person name="Goeker M."/>
            <person name="Salamov A.A."/>
            <person name="Wisecaver J.H."/>
            <person name="Long T.M."/>
            <person name="Calvey C.H."/>
            <person name="Aerts A.L."/>
            <person name="Barry K.W."/>
            <person name="Choi C."/>
            <person name="Clum A."/>
            <person name="Coughlan A.Y."/>
            <person name="Deshpande S."/>
            <person name="Douglass A.P."/>
            <person name="Hanson S.J."/>
            <person name="Klenk H.-P."/>
            <person name="LaButti K.M."/>
            <person name="Lapidus A."/>
            <person name="Lindquist E.A."/>
            <person name="Lipzen A.M."/>
            <person name="Meier-Kolthoff J.P."/>
            <person name="Ohm R.A."/>
            <person name="Otillar R.P."/>
            <person name="Pangilinan J.L."/>
            <person name="Peng Y."/>
            <person name="Rokas A."/>
            <person name="Rosa C.A."/>
            <person name="Scheuner C."/>
            <person name="Sibirny A.A."/>
            <person name="Slot J.C."/>
            <person name="Stielow J.B."/>
            <person name="Sun H."/>
            <person name="Kurtzman C.P."/>
            <person name="Blackwell M."/>
            <person name="Grigoriev I.V."/>
            <person name="Jeffries T.W."/>
        </authorList>
    </citation>
    <scope>NUCLEOTIDE SEQUENCE [LARGE SCALE GENOMIC DNA]</scope>
    <source>
        <strain evidence="2 3">NRRL Y-2026</strain>
    </source>
</reference>
<proteinExistence type="predicted"/>
<sequence length="548" mass="61311">MALMTTATATATALTIVIGRETIAQAAIGCRARRYATAKKKPSVSYDSGILNSFKIWYREMSNYDDGDAFAQDQFLSYVLPYYRPKELVEDKDRAMRAFSVKTPLRKREEPDLSDSNQWYLNEIRVEKRETRGTSEKPAETKHLVMLHGYGASSGWFYKNYKGIIEGSKRVGNLSIHGLDMIGFGLSGRPNVRFAHDADTKPSLEIETQGIRWGRYAVCLKCGGHLDGKHSTGGHWCSCAAEEEDLRRGVAAGGGGPASVVVKKEDVYEYVQNQRALVAEAEDVYVESLERWRAANGIEQFDLVAHSLGGYLAVCYVLRYPGRVGRVVLASPGGVERTPFAVSNPDYARLGPHDRGTLRMPVSNRVDEYGFLGRYGLTGSVFRLLWRMRVSVFTFLRWLGPLGPSVLIGRNAAKLARSGNIQDSRELALFLRYVYSCCVRASFSETSIMRIFDATVVGKVPVLDKIRDMAPATAAHVCAKDFLWIYGEHDFMYRACGRAAIEELRRRAHAGPSTPGEYRFRTVANAGHNMYLDNDGAFDREVIDFLRY</sequence>
<dbReference type="GO" id="GO:0042171">
    <property type="term" value="F:lysophosphatidic acid acyltransferase activity"/>
    <property type="evidence" value="ECO:0007669"/>
    <property type="project" value="TreeGrafter"/>
</dbReference>
<dbReference type="Proteomes" id="UP000094455">
    <property type="component" value="Unassembled WGS sequence"/>
</dbReference>
<dbReference type="GO" id="GO:0055088">
    <property type="term" value="P:lipid homeostasis"/>
    <property type="evidence" value="ECO:0007669"/>
    <property type="project" value="TreeGrafter"/>
</dbReference>
<keyword evidence="3" id="KW-1185">Reference proteome</keyword>
<accession>A0A1E3NQI1</accession>
<dbReference type="GeneID" id="30181723"/>
<dbReference type="Gene3D" id="3.40.50.1820">
    <property type="entry name" value="alpha/beta hydrolase"/>
    <property type="match status" value="1"/>
</dbReference>
<dbReference type="GO" id="GO:0005743">
    <property type="term" value="C:mitochondrial inner membrane"/>
    <property type="evidence" value="ECO:0007669"/>
    <property type="project" value="TreeGrafter"/>
</dbReference>
<evidence type="ECO:0000313" key="2">
    <source>
        <dbReference type="EMBL" id="ODQ48360.1"/>
    </source>
</evidence>
<dbReference type="EMBL" id="KV454001">
    <property type="protein sequence ID" value="ODQ48360.1"/>
    <property type="molecule type" value="Genomic_DNA"/>
</dbReference>
<name>A0A1E3NQI1_9ASCO</name>
<dbReference type="AlphaFoldDB" id="A0A1E3NQI1"/>
<dbReference type="InterPro" id="IPR029058">
    <property type="entry name" value="AB_hydrolase_fold"/>
</dbReference>
<dbReference type="InterPro" id="IPR000073">
    <property type="entry name" value="AB_hydrolase_1"/>
</dbReference>
<evidence type="ECO:0000259" key="1">
    <source>
        <dbReference type="Pfam" id="PF00561"/>
    </source>
</evidence>
<gene>
    <name evidence="2" type="ORF">PICMEDRAFT_8909</name>
</gene>
<dbReference type="Pfam" id="PF00561">
    <property type="entry name" value="Abhydrolase_1"/>
    <property type="match status" value="1"/>
</dbReference>
<evidence type="ECO:0000313" key="3">
    <source>
        <dbReference type="Proteomes" id="UP000094455"/>
    </source>
</evidence>
<dbReference type="GO" id="GO:0006654">
    <property type="term" value="P:phosphatidic acid biosynthetic process"/>
    <property type="evidence" value="ECO:0007669"/>
    <property type="project" value="TreeGrafter"/>
</dbReference>
<dbReference type="SUPFAM" id="SSF53474">
    <property type="entry name" value="alpha/beta-Hydrolases"/>
    <property type="match status" value="1"/>
</dbReference>
<dbReference type="GO" id="GO:0035965">
    <property type="term" value="P:cardiolipin acyl-chain remodeling"/>
    <property type="evidence" value="ECO:0007669"/>
    <property type="project" value="TreeGrafter"/>
</dbReference>
<dbReference type="OrthoDB" id="7457040at2759"/>
<dbReference type="RefSeq" id="XP_019019473.1">
    <property type="nucleotide sequence ID" value="XM_019165036.1"/>
</dbReference>
<dbReference type="GO" id="GO:0004623">
    <property type="term" value="F:phospholipase A2 activity"/>
    <property type="evidence" value="ECO:0007669"/>
    <property type="project" value="TreeGrafter"/>
</dbReference>
<organism evidence="2 3">
    <name type="scientific">Pichia membranifaciens NRRL Y-2026</name>
    <dbReference type="NCBI Taxonomy" id="763406"/>
    <lineage>
        <taxon>Eukaryota</taxon>
        <taxon>Fungi</taxon>
        <taxon>Dikarya</taxon>
        <taxon>Ascomycota</taxon>
        <taxon>Saccharomycotina</taxon>
        <taxon>Pichiomycetes</taxon>
        <taxon>Pichiales</taxon>
        <taxon>Pichiaceae</taxon>
        <taxon>Pichia</taxon>
    </lineage>
</organism>
<dbReference type="PANTHER" id="PTHR42886:SF23">
    <property type="entry name" value="1-ACYLGLYCEROL-3-PHOSPHATE O-ACYLTRANSFERASE ICT1-RELATED"/>
    <property type="match status" value="1"/>
</dbReference>
<dbReference type="PANTHER" id="PTHR42886">
    <property type="entry name" value="RE40534P-RELATED"/>
    <property type="match status" value="1"/>
</dbReference>
<dbReference type="STRING" id="763406.A0A1E3NQI1"/>
<protein>
    <recommendedName>
        <fullName evidence="1">AB hydrolase-1 domain-containing protein</fullName>
    </recommendedName>
</protein>